<keyword evidence="4" id="KW-0997">Cell inner membrane</keyword>
<keyword evidence="6" id="KW-0175">Coiled coil</keyword>
<evidence type="ECO:0000259" key="10">
    <source>
        <dbReference type="Pfam" id="PF25944"/>
    </source>
</evidence>
<feature type="domain" description="YknX-like C-terminal permuted SH3-like" evidence="11">
    <location>
        <begin position="304"/>
        <end position="371"/>
    </location>
</feature>
<dbReference type="Gene3D" id="2.40.420.20">
    <property type="match status" value="1"/>
</dbReference>
<dbReference type="GO" id="GO:0015562">
    <property type="term" value="F:efflux transmembrane transporter activity"/>
    <property type="evidence" value="ECO:0007669"/>
    <property type="project" value="TreeGrafter"/>
</dbReference>
<organism evidence="12 13">
    <name type="scientific">Rhodoplanes roseus</name>
    <dbReference type="NCBI Taxonomy" id="29409"/>
    <lineage>
        <taxon>Bacteria</taxon>
        <taxon>Pseudomonadati</taxon>
        <taxon>Pseudomonadota</taxon>
        <taxon>Alphaproteobacteria</taxon>
        <taxon>Hyphomicrobiales</taxon>
        <taxon>Nitrobacteraceae</taxon>
        <taxon>Rhodoplanes</taxon>
    </lineage>
</organism>
<evidence type="ECO:0000259" key="9">
    <source>
        <dbReference type="Pfam" id="PF25917"/>
    </source>
</evidence>
<evidence type="ECO:0000256" key="5">
    <source>
        <dbReference type="ARBA" id="ARBA00023136"/>
    </source>
</evidence>
<gene>
    <name evidence="12" type="ORF">CH341_02755</name>
</gene>
<keyword evidence="13" id="KW-1185">Reference proteome</keyword>
<keyword evidence="5" id="KW-0472">Membrane</keyword>
<dbReference type="Gene3D" id="2.40.50.100">
    <property type="match status" value="1"/>
</dbReference>
<dbReference type="Pfam" id="PF25917">
    <property type="entry name" value="BSH_RND"/>
    <property type="match status" value="1"/>
</dbReference>
<dbReference type="InterPro" id="IPR058624">
    <property type="entry name" value="MdtA-like_HH"/>
</dbReference>
<keyword evidence="7" id="KW-0732">Signal</keyword>
<feature type="signal peptide" evidence="7">
    <location>
        <begin position="1"/>
        <end position="21"/>
    </location>
</feature>
<evidence type="ECO:0000256" key="1">
    <source>
        <dbReference type="ARBA" id="ARBA00004236"/>
    </source>
</evidence>
<dbReference type="Proteomes" id="UP000249130">
    <property type="component" value="Unassembled WGS sequence"/>
</dbReference>
<comment type="caution">
    <text evidence="12">The sequence shown here is derived from an EMBL/GenBank/DDBJ whole genome shotgun (WGS) entry which is preliminary data.</text>
</comment>
<dbReference type="EMBL" id="NPEX01000010">
    <property type="protein sequence ID" value="RAI45673.1"/>
    <property type="molecule type" value="Genomic_DNA"/>
</dbReference>
<dbReference type="InterPro" id="IPR058637">
    <property type="entry name" value="YknX-like_C"/>
</dbReference>
<evidence type="ECO:0000256" key="6">
    <source>
        <dbReference type="SAM" id="Coils"/>
    </source>
</evidence>
<dbReference type="Pfam" id="PF25944">
    <property type="entry name" value="Beta-barrel_RND"/>
    <property type="match status" value="1"/>
</dbReference>
<dbReference type="Gene3D" id="1.10.287.470">
    <property type="entry name" value="Helix hairpin bin"/>
    <property type="match status" value="1"/>
</dbReference>
<proteinExistence type="inferred from homology"/>
<reference evidence="12 13" key="1">
    <citation type="submission" date="2017-07" db="EMBL/GenBank/DDBJ databases">
        <title>Draft Genome Sequences of Select Purple Nonsulfur Bacteria.</title>
        <authorList>
            <person name="Lasarre B."/>
            <person name="Mckinlay J.B."/>
        </authorList>
    </citation>
    <scope>NUCLEOTIDE SEQUENCE [LARGE SCALE GENOMIC DNA]</scope>
    <source>
        <strain evidence="12 13">DSM 5909</strain>
    </source>
</reference>
<evidence type="ECO:0000313" key="12">
    <source>
        <dbReference type="EMBL" id="RAI45673.1"/>
    </source>
</evidence>
<dbReference type="RefSeq" id="WP_111417505.1">
    <property type="nucleotide sequence ID" value="NZ_NPEX01000010.1"/>
</dbReference>
<dbReference type="AlphaFoldDB" id="A0A327L6W8"/>
<dbReference type="SUPFAM" id="SSF111369">
    <property type="entry name" value="HlyD-like secretion proteins"/>
    <property type="match status" value="1"/>
</dbReference>
<dbReference type="Gene3D" id="2.40.30.170">
    <property type="match status" value="1"/>
</dbReference>
<evidence type="ECO:0000313" key="13">
    <source>
        <dbReference type="Proteomes" id="UP000249130"/>
    </source>
</evidence>
<comment type="similarity">
    <text evidence="2">Belongs to the membrane fusion protein (MFP) (TC 8.A.1) family.</text>
</comment>
<dbReference type="Pfam" id="PF25989">
    <property type="entry name" value="YknX_C"/>
    <property type="match status" value="1"/>
</dbReference>
<sequence>MRRRALWVVVAVLALAGSAFAVQWFGTGDKAAGQPARAAAVPRAVAVVTGTATRKKAPVVIEALGSVTPLASVAVRTRIDSEIVAIHFEDGAVVKKGDLLVTLDSRALEAQIRQAEGQLARDKAQLEGAERDFKRYTELVARAATPQTNLDNAKTQADVYRAAILTSQATIDNLKVQLGFTTIRAPISGRMSQANVKLGNQVRTADATPIATINQMAPVYVSFTVPQRVLPQIRAAMTNEDSTVEAIVPGDKRRARGQVAMIENSVDSSTGMATIRAVMPNQDEVLWPGTLVTAQLTLKVEDTVTVPSSAVQVSQQGSFVYVVKDGVAKVQPVTVLRTVGLEAVVETGLSGGESVVTDGHLQLTDGVRVTVRGDQGRQGKTGA</sequence>
<dbReference type="OrthoDB" id="8435523at2"/>
<comment type="subcellular location">
    <subcellularLocation>
        <location evidence="1">Cell membrane</location>
    </subcellularLocation>
</comment>
<accession>A0A327L6W8</accession>
<feature type="chain" id="PRO_5016261206" evidence="7">
    <location>
        <begin position="22"/>
        <end position="383"/>
    </location>
</feature>
<dbReference type="PANTHER" id="PTHR30469">
    <property type="entry name" value="MULTIDRUG RESISTANCE PROTEIN MDTA"/>
    <property type="match status" value="1"/>
</dbReference>
<dbReference type="GO" id="GO:1990281">
    <property type="term" value="C:efflux pump complex"/>
    <property type="evidence" value="ECO:0007669"/>
    <property type="project" value="TreeGrafter"/>
</dbReference>
<evidence type="ECO:0000259" key="8">
    <source>
        <dbReference type="Pfam" id="PF25876"/>
    </source>
</evidence>
<keyword evidence="3" id="KW-1003">Cell membrane</keyword>
<dbReference type="PANTHER" id="PTHR30469:SF36">
    <property type="entry name" value="BLL3903 PROTEIN"/>
    <property type="match status" value="1"/>
</dbReference>
<feature type="coiled-coil region" evidence="6">
    <location>
        <begin position="105"/>
        <end position="139"/>
    </location>
</feature>
<feature type="domain" description="Multidrug resistance protein MdtA-like barrel-sandwich hybrid" evidence="9">
    <location>
        <begin position="73"/>
        <end position="213"/>
    </location>
</feature>
<dbReference type="InterPro" id="IPR058626">
    <property type="entry name" value="MdtA-like_b-barrel"/>
</dbReference>
<evidence type="ECO:0000256" key="2">
    <source>
        <dbReference type="ARBA" id="ARBA00009477"/>
    </source>
</evidence>
<evidence type="ECO:0000256" key="3">
    <source>
        <dbReference type="ARBA" id="ARBA00022475"/>
    </source>
</evidence>
<dbReference type="NCBIfam" id="TIGR01730">
    <property type="entry name" value="RND_mfp"/>
    <property type="match status" value="1"/>
</dbReference>
<protein>
    <submittedName>
        <fullName evidence="12">Efflux transporter periplasmic adaptor subunit</fullName>
    </submittedName>
</protein>
<name>A0A327L6W8_9BRAD</name>
<dbReference type="InterPro" id="IPR006143">
    <property type="entry name" value="RND_pump_MFP"/>
</dbReference>
<evidence type="ECO:0000259" key="11">
    <source>
        <dbReference type="Pfam" id="PF25989"/>
    </source>
</evidence>
<evidence type="ECO:0000256" key="7">
    <source>
        <dbReference type="SAM" id="SignalP"/>
    </source>
</evidence>
<feature type="domain" description="Multidrug resistance protein MdtA-like alpha-helical hairpin" evidence="8">
    <location>
        <begin position="112"/>
        <end position="181"/>
    </location>
</feature>
<feature type="domain" description="Multidrug resistance protein MdtA-like beta-barrel" evidence="10">
    <location>
        <begin position="218"/>
        <end position="298"/>
    </location>
</feature>
<dbReference type="InterPro" id="IPR058625">
    <property type="entry name" value="MdtA-like_BSH"/>
</dbReference>
<dbReference type="Pfam" id="PF25876">
    <property type="entry name" value="HH_MFP_RND"/>
    <property type="match status" value="1"/>
</dbReference>
<evidence type="ECO:0000256" key="4">
    <source>
        <dbReference type="ARBA" id="ARBA00022519"/>
    </source>
</evidence>